<dbReference type="EMBL" id="JBHSLD010000025">
    <property type="protein sequence ID" value="MFC5382345.1"/>
    <property type="molecule type" value="Genomic_DNA"/>
</dbReference>
<proteinExistence type="predicted"/>
<dbReference type="RefSeq" id="WP_340270101.1">
    <property type="nucleotide sequence ID" value="NZ_JBBEOG010000005.1"/>
</dbReference>
<evidence type="ECO:0000313" key="1">
    <source>
        <dbReference type="EMBL" id="MFC5382345.1"/>
    </source>
</evidence>
<evidence type="ECO:0000313" key="2">
    <source>
        <dbReference type="Proteomes" id="UP001596122"/>
    </source>
</evidence>
<gene>
    <name evidence="1" type="ORF">ACFPJ6_16390</name>
</gene>
<comment type="caution">
    <text evidence="1">The sequence shown here is derived from an EMBL/GenBank/DDBJ whole genome shotgun (WGS) entry which is preliminary data.</text>
</comment>
<name>A0ABW0GQT1_9MICO</name>
<dbReference type="Proteomes" id="UP001596122">
    <property type="component" value="Unassembled WGS sequence"/>
</dbReference>
<sequence>MGPATTHPRPPRPPALVPWWRRWFVRTPAPTAPPLQRITADLRRLETEAERLMSDETVVARGQRLMAVRLAYDLALLDACEAVGAPPPTGRVPLTSGDRLLTTVELTRAGLVW</sequence>
<accession>A0ABW0GQT1</accession>
<organism evidence="1 2">
    <name type="scientific">Aquipuribacter nitratireducens</name>
    <dbReference type="NCBI Taxonomy" id="650104"/>
    <lineage>
        <taxon>Bacteria</taxon>
        <taxon>Bacillati</taxon>
        <taxon>Actinomycetota</taxon>
        <taxon>Actinomycetes</taxon>
        <taxon>Micrococcales</taxon>
        <taxon>Intrasporangiaceae</taxon>
        <taxon>Aquipuribacter</taxon>
    </lineage>
</organism>
<keyword evidence="2" id="KW-1185">Reference proteome</keyword>
<protein>
    <submittedName>
        <fullName evidence="1">Uncharacterized protein</fullName>
    </submittedName>
</protein>
<reference evidence="2" key="1">
    <citation type="journal article" date="2019" name="Int. J. Syst. Evol. Microbiol.">
        <title>The Global Catalogue of Microorganisms (GCM) 10K type strain sequencing project: providing services to taxonomists for standard genome sequencing and annotation.</title>
        <authorList>
            <consortium name="The Broad Institute Genomics Platform"/>
            <consortium name="The Broad Institute Genome Sequencing Center for Infectious Disease"/>
            <person name="Wu L."/>
            <person name="Ma J."/>
        </authorList>
    </citation>
    <scope>NUCLEOTIDE SEQUENCE [LARGE SCALE GENOMIC DNA]</scope>
    <source>
        <strain evidence="2">CCUG 43114</strain>
    </source>
</reference>